<evidence type="ECO:0008006" key="3">
    <source>
        <dbReference type="Google" id="ProtNLM"/>
    </source>
</evidence>
<reference evidence="2" key="1">
    <citation type="journal article" date="2013" name="Genome Announc.">
        <title>Draft genome sequence of the grapevine dieback fungus Eutypa lata UCR-EL1.</title>
        <authorList>
            <person name="Blanco-Ulate B."/>
            <person name="Rolshausen P.E."/>
            <person name="Cantu D."/>
        </authorList>
    </citation>
    <scope>NUCLEOTIDE SEQUENCE [LARGE SCALE GENOMIC DNA]</scope>
    <source>
        <strain evidence="2">UCR-EL1</strain>
    </source>
</reference>
<dbReference type="EMBL" id="KB705697">
    <property type="protein sequence ID" value="EMR71133.1"/>
    <property type="molecule type" value="Genomic_DNA"/>
</dbReference>
<evidence type="ECO:0000313" key="2">
    <source>
        <dbReference type="Proteomes" id="UP000012174"/>
    </source>
</evidence>
<evidence type="ECO:0000313" key="1">
    <source>
        <dbReference type="EMBL" id="EMR71133.1"/>
    </source>
</evidence>
<dbReference type="AlphaFoldDB" id="M7T2S9"/>
<gene>
    <name evidence="1" type="ORF">UCREL1_1831</name>
</gene>
<dbReference type="KEGG" id="ela:UCREL1_1831"/>
<dbReference type="Gene3D" id="1.10.510.10">
    <property type="entry name" value="Transferase(Phosphotransferase) domain 1"/>
    <property type="match status" value="1"/>
</dbReference>
<name>M7T2S9_EUTLA</name>
<sequence>MAYPVNGKPEDPTRLEAIPAGVAAGNIMQVDLHMGKIMIGSAGGPFSEHRLVPALKLIDFGFAQRDPTAVRQNLWKITLQMYTLITKRTGWDMFWPVVPYKGLQTWAVDLLPPNNQFDWVDPDLADLMARCMANDPQNRPSLEDMLRETDAGARKLSGMYKPPVDMWAETERVIRAVLKLLVYDADVVPNPAGFNAAVVRAIEDAIRG</sequence>
<dbReference type="InterPro" id="IPR011009">
    <property type="entry name" value="Kinase-like_dom_sf"/>
</dbReference>
<dbReference type="SUPFAM" id="SSF56112">
    <property type="entry name" value="Protein kinase-like (PK-like)"/>
    <property type="match status" value="1"/>
</dbReference>
<protein>
    <recommendedName>
        <fullName evidence="3">Protein kinase domain-containing protein</fullName>
    </recommendedName>
</protein>
<proteinExistence type="predicted"/>
<organism evidence="1 2">
    <name type="scientific">Eutypa lata (strain UCR-EL1)</name>
    <name type="common">Grapevine dieback disease fungus</name>
    <name type="synonym">Eutypa armeniacae</name>
    <dbReference type="NCBI Taxonomy" id="1287681"/>
    <lineage>
        <taxon>Eukaryota</taxon>
        <taxon>Fungi</taxon>
        <taxon>Dikarya</taxon>
        <taxon>Ascomycota</taxon>
        <taxon>Pezizomycotina</taxon>
        <taxon>Sordariomycetes</taxon>
        <taxon>Xylariomycetidae</taxon>
        <taxon>Xylariales</taxon>
        <taxon>Diatrypaceae</taxon>
        <taxon>Eutypa</taxon>
    </lineage>
</organism>
<accession>M7T2S9</accession>
<dbReference type="OrthoDB" id="4635302at2759"/>
<dbReference type="Proteomes" id="UP000012174">
    <property type="component" value="Unassembled WGS sequence"/>
</dbReference>
<dbReference type="STRING" id="1287681.M7T2S9"/>
<keyword evidence="2" id="KW-1185">Reference proteome</keyword>
<dbReference type="HOGENOM" id="CLU_1240137_0_0_1"/>